<gene>
    <name evidence="3" type="ORF">SAMN04487772_11162</name>
</gene>
<dbReference type="SUPFAM" id="SSF46785">
    <property type="entry name" value="Winged helix' DNA-binding domain"/>
    <property type="match status" value="1"/>
</dbReference>
<dbReference type="PANTHER" id="PTHR34293">
    <property type="entry name" value="HTH-TYPE TRANSCRIPTIONAL REGULATOR TRMBL2"/>
    <property type="match status" value="1"/>
</dbReference>
<dbReference type="Pfam" id="PF01978">
    <property type="entry name" value="TrmB"/>
    <property type="match status" value="1"/>
</dbReference>
<dbReference type="RefSeq" id="WP_092477877.1">
    <property type="nucleotide sequence ID" value="NZ_FOHN01000011.1"/>
</dbReference>
<proteinExistence type="predicted"/>
<dbReference type="InterPro" id="IPR036390">
    <property type="entry name" value="WH_DNA-bd_sf"/>
</dbReference>
<reference evidence="3 4" key="1">
    <citation type="submission" date="2016-10" db="EMBL/GenBank/DDBJ databases">
        <authorList>
            <person name="de Groot N.N."/>
        </authorList>
    </citation>
    <scope>NUCLEOTIDE SEQUENCE [LARGE SCALE GENOMIC DNA]</scope>
    <source>
        <strain evidence="3 4">DSM 1801</strain>
    </source>
</reference>
<organism evidence="3 4">
    <name type="scientific">[Clostridium] polysaccharolyticum</name>
    <dbReference type="NCBI Taxonomy" id="29364"/>
    <lineage>
        <taxon>Bacteria</taxon>
        <taxon>Bacillati</taxon>
        <taxon>Bacillota</taxon>
        <taxon>Clostridia</taxon>
        <taxon>Lachnospirales</taxon>
        <taxon>Lachnospiraceae</taxon>
    </lineage>
</organism>
<protein>
    <submittedName>
        <fullName evidence="3">Sugar-specific transcriptional regulator TrmB</fullName>
    </submittedName>
</protein>
<evidence type="ECO:0000259" key="2">
    <source>
        <dbReference type="Pfam" id="PF11495"/>
    </source>
</evidence>
<feature type="domain" description="Transcription regulator TrmB C-terminal" evidence="2">
    <location>
        <begin position="107"/>
        <end position="216"/>
    </location>
</feature>
<feature type="domain" description="Transcription regulator TrmB N-terminal" evidence="1">
    <location>
        <begin position="9"/>
        <end position="73"/>
    </location>
</feature>
<dbReference type="Gene3D" id="1.10.10.10">
    <property type="entry name" value="Winged helix-like DNA-binding domain superfamily/Winged helix DNA-binding domain"/>
    <property type="match status" value="1"/>
</dbReference>
<evidence type="ECO:0000313" key="4">
    <source>
        <dbReference type="Proteomes" id="UP000199800"/>
    </source>
</evidence>
<accession>A0A1I0CTG9</accession>
<dbReference type="Proteomes" id="UP000199800">
    <property type="component" value="Unassembled WGS sequence"/>
</dbReference>
<evidence type="ECO:0000313" key="3">
    <source>
        <dbReference type="EMBL" id="SET23090.1"/>
    </source>
</evidence>
<dbReference type="STRING" id="29364.SAMN04487772_11162"/>
<name>A0A1I0CTG9_9FIRM</name>
<dbReference type="InterPro" id="IPR051797">
    <property type="entry name" value="TrmB-like"/>
</dbReference>
<dbReference type="CDD" id="cd09124">
    <property type="entry name" value="PLDc_like_TrmB_middle"/>
    <property type="match status" value="1"/>
</dbReference>
<dbReference type="InterPro" id="IPR021586">
    <property type="entry name" value="Tscrpt_reg_TrmB_C"/>
</dbReference>
<dbReference type="AlphaFoldDB" id="A0A1I0CTG9"/>
<dbReference type="EMBL" id="FOHN01000011">
    <property type="protein sequence ID" value="SET23090.1"/>
    <property type="molecule type" value="Genomic_DNA"/>
</dbReference>
<dbReference type="PANTHER" id="PTHR34293:SF1">
    <property type="entry name" value="HTH-TYPE TRANSCRIPTIONAL REGULATOR TRMBL2"/>
    <property type="match status" value="1"/>
</dbReference>
<dbReference type="InterPro" id="IPR002831">
    <property type="entry name" value="Tscrpt_reg_TrmB_N"/>
</dbReference>
<dbReference type="Pfam" id="PF11495">
    <property type="entry name" value="Regulator_TrmB"/>
    <property type="match status" value="1"/>
</dbReference>
<dbReference type="InterPro" id="IPR036388">
    <property type="entry name" value="WH-like_DNA-bd_sf"/>
</dbReference>
<sequence length="234" mass="26362">MEFIDRLLEFGLTRQEATIYQTLLLHGEVTGYEAAKLTGISRSNTYNGLAGLVEKGAAYVIEGNVTKYIPVDVKDFSANIIRNLKTLRESLIESAPDKLVECQGYVTITGKKHVMNQLRNMIQNAEYRIYVLAGEDLLAEVKQELENLQKRNIKIVIITDKPFRAVEHITVYQNDGPIQQFGVIIDSQEVLTGESAQRENTACLYSKNSNFVAVYKEMLRNKISLITLQGGNEK</sequence>
<dbReference type="OrthoDB" id="1493540at2"/>
<evidence type="ECO:0000259" key="1">
    <source>
        <dbReference type="Pfam" id="PF01978"/>
    </source>
</evidence>
<keyword evidence="4" id="KW-1185">Reference proteome</keyword>